<name>A0A8S5N1X8_9CAUD</name>
<reference evidence="1" key="1">
    <citation type="journal article" date="2021" name="Proc. Natl. Acad. Sci. U.S.A.">
        <title>A Catalog of Tens of Thousands of Viruses from Human Metagenomes Reveals Hidden Associations with Chronic Diseases.</title>
        <authorList>
            <person name="Tisza M.J."/>
            <person name="Buck C.B."/>
        </authorList>
    </citation>
    <scope>NUCLEOTIDE SEQUENCE</scope>
    <source>
        <strain evidence="1">CtiuX7</strain>
    </source>
</reference>
<organism evidence="1">
    <name type="scientific">Siphoviridae sp. ctiuX7</name>
    <dbReference type="NCBI Taxonomy" id="2826436"/>
    <lineage>
        <taxon>Viruses</taxon>
        <taxon>Duplodnaviria</taxon>
        <taxon>Heunggongvirae</taxon>
        <taxon>Uroviricota</taxon>
        <taxon>Caudoviricetes</taxon>
    </lineage>
</organism>
<sequence length="113" mass="12209">MVVKSERTGERPETVEIAGTDVWLRRGIAEGEREEQGGEGGSVKVKVFTYEELHFTDPTGELTVEGAKADFDTVWAAHEADGMSMEEQIASLQQQVADSQAALLELGDIVGGE</sequence>
<protein>
    <submittedName>
        <fullName evidence="1">Uncharacterized protein</fullName>
    </submittedName>
</protein>
<accession>A0A8S5N1X8</accession>
<evidence type="ECO:0000313" key="1">
    <source>
        <dbReference type="EMBL" id="DAD88139.1"/>
    </source>
</evidence>
<dbReference type="EMBL" id="BK015036">
    <property type="protein sequence ID" value="DAD88139.1"/>
    <property type="molecule type" value="Genomic_DNA"/>
</dbReference>
<proteinExistence type="predicted"/>